<evidence type="ECO:0000313" key="3">
    <source>
        <dbReference type="Proteomes" id="UP000250321"/>
    </source>
</evidence>
<dbReference type="Proteomes" id="UP000250321">
    <property type="component" value="Unassembled WGS sequence"/>
</dbReference>
<feature type="compositionally biased region" description="Basic and acidic residues" evidence="1">
    <location>
        <begin position="95"/>
        <end position="105"/>
    </location>
</feature>
<sequence length="145" mass="16601">MKWTILLMQNDFFSRGPRKHSSLTTVGMLSNMLMSGNPLKGSNPPPSVNASPMSESIYVDDDSPYESVPETQALPQTSNPRQRPMVHKKAKELKRKAVVEESSQDDKELNEIMRSYKDCMIKNKELKVMFKETATIQTPARRRWV</sequence>
<comment type="caution">
    <text evidence="2">The sequence shown here is derived from an EMBL/GenBank/DDBJ whole genome shotgun (WGS) entry which is preliminary data.</text>
</comment>
<name>A0A314ZMM5_PRUYE</name>
<evidence type="ECO:0000256" key="1">
    <source>
        <dbReference type="SAM" id="MobiDB-lite"/>
    </source>
</evidence>
<accession>A0A314ZMM5</accession>
<gene>
    <name evidence="2" type="ORF">Pyn_07842</name>
</gene>
<organism evidence="2 3">
    <name type="scientific">Prunus yedoensis var. nudiflora</name>
    <dbReference type="NCBI Taxonomy" id="2094558"/>
    <lineage>
        <taxon>Eukaryota</taxon>
        <taxon>Viridiplantae</taxon>
        <taxon>Streptophyta</taxon>
        <taxon>Embryophyta</taxon>
        <taxon>Tracheophyta</taxon>
        <taxon>Spermatophyta</taxon>
        <taxon>Magnoliopsida</taxon>
        <taxon>eudicotyledons</taxon>
        <taxon>Gunneridae</taxon>
        <taxon>Pentapetalae</taxon>
        <taxon>rosids</taxon>
        <taxon>fabids</taxon>
        <taxon>Rosales</taxon>
        <taxon>Rosaceae</taxon>
        <taxon>Amygdaloideae</taxon>
        <taxon>Amygdaleae</taxon>
        <taxon>Prunus</taxon>
    </lineage>
</organism>
<feature type="compositionally biased region" description="Basic residues" evidence="1">
    <location>
        <begin position="84"/>
        <end position="94"/>
    </location>
</feature>
<dbReference type="AlphaFoldDB" id="A0A314ZMM5"/>
<dbReference type="OrthoDB" id="10446274at2759"/>
<evidence type="ECO:0000313" key="2">
    <source>
        <dbReference type="EMBL" id="PQQ19457.1"/>
    </source>
</evidence>
<dbReference type="EMBL" id="PJQY01000066">
    <property type="protein sequence ID" value="PQQ19457.1"/>
    <property type="molecule type" value="Genomic_DNA"/>
</dbReference>
<evidence type="ECO:0008006" key="4">
    <source>
        <dbReference type="Google" id="ProtNLM"/>
    </source>
</evidence>
<reference evidence="2 3" key="1">
    <citation type="submission" date="2018-02" db="EMBL/GenBank/DDBJ databases">
        <title>Draft genome of wild Prunus yedoensis var. nudiflora.</title>
        <authorList>
            <person name="Baek S."/>
            <person name="Kim J.-H."/>
            <person name="Choi K."/>
            <person name="Kim G.-B."/>
            <person name="Cho A."/>
            <person name="Jang H."/>
            <person name="Shin C.-H."/>
            <person name="Yu H.-J."/>
            <person name="Mun J.-H."/>
        </authorList>
    </citation>
    <scope>NUCLEOTIDE SEQUENCE [LARGE SCALE GENOMIC DNA]</scope>
    <source>
        <strain evidence="3">cv. Jeju island</strain>
        <tissue evidence="2">Leaf</tissue>
    </source>
</reference>
<keyword evidence="3" id="KW-1185">Reference proteome</keyword>
<feature type="region of interest" description="Disordered" evidence="1">
    <location>
        <begin position="35"/>
        <end position="105"/>
    </location>
</feature>
<feature type="compositionally biased region" description="Polar residues" evidence="1">
    <location>
        <begin position="69"/>
        <end position="81"/>
    </location>
</feature>
<protein>
    <recommendedName>
        <fullName evidence="4">No apical meristem-associated C-terminal domain-containing protein</fullName>
    </recommendedName>
</protein>
<proteinExistence type="predicted"/>